<evidence type="ECO:0000313" key="1">
    <source>
        <dbReference type="EMBL" id="ANN76972.1"/>
    </source>
</evidence>
<protein>
    <recommendedName>
        <fullName evidence="3">DUF1488 domain-containing protein</fullName>
    </recommendedName>
</protein>
<organism evidence="1 2">
    <name type="scientific">Bordetella flabilis</name>
    <dbReference type="NCBI Taxonomy" id="463014"/>
    <lineage>
        <taxon>Bacteria</taxon>
        <taxon>Pseudomonadati</taxon>
        <taxon>Pseudomonadota</taxon>
        <taxon>Betaproteobacteria</taxon>
        <taxon>Burkholderiales</taxon>
        <taxon>Alcaligenaceae</taxon>
        <taxon>Bordetella</taxon>
    </lineage>
</organism>
<evidence type="ECO:0000313" key="2">
    <source>
        <dbReference type="Proteomes" id="UP000091926"/>
    </source>
</evidence>
<dbReference type="RefSeq" id="WP_066655491.1">
    <property type="nucleotide sequence ID" value="NZ_CBCSCL010000019.1"/>
</dbReference>
<dbReference type="Proteomes" id="UP000091926">
    <property type="component" value="Chromosome"/>
</dbReference>
<dbReference type="OrthoDB" id="8639915at2"/>
<sequence length="97" mass="10369">MSFDPDAHVQDGDVHYAMHFPDGVRAVRVTRGALCEYFGADGTPERMLDAYRANFRAIHAVAQLLGDRHAGEVTVTSADLAAVGPLAMSASPPSDKK</sequence>
<evidence type="ECO:0008006" key="3">
    <source>
        <dbReference type="Google" id="ProtNLM"/>
    </source>
</evidence>
<name>A0A193GAE7_9BORD</name>
<keyword evidence="2" id="KW-1185">Reference proteome</keyword>
<dbReference type="KEGG" id="bfz:BAU07_07480"/>
<accession>A0A193GAE7</accession>
<dbReference type="STRING" id="463014.BAU07_07480"/>
<proteinExistence type="predicted"/>
<gene>
    <name evidence="1" type="ORF">BAU07_07480</name>
</gene>
<reference evidence="1 2" key="1">
    <citation type="submission" date="2016-06" db="EMBL/GenBank/DDBJ databases">
        <title>Complete genome sequences of Bordetella bronchialis and Bordetella flabilis.</title>
        <authorList>
            <person name="LiPuma J.J."/>
            <person name="Spilker T."/>
        </authorList>
    </citation>
    <scope>NUCLEOTIDE SEQUENCE [LARGE SCALE GENOMIC DNA]</scope>
    <source>
        <strain evidence="1 2">AU10664</strain>
    </source>
</reference>
<dbReference type="EMBL" id="CP016172">
    <property type="protein sequence ID" value="ANN76972.1"/>
    <property type="molecule type" value="Genomic_DNA"/>
</dbReference>
<dbReference type="AlphaFoldDB" id="A0A193GAE7"/>